<accession>A0ABS9BPF7</accession>
<organism evidence="2 3">
    <name type="scientific">Flavihumibacter fluminis</name>
    <dbReference type="NCBI Taxonomy" id="2909236"/>
    <lineage>
        <taxon>Bacteria</taxon>
        <taxon>Pseudomonadati</taxon>
        <taxon>Bacteroidota</taxon>
        <taxon>Chitinophagia</taxon>
        <taxon>Chitinophagales</taxon>
        <taxon>Chitinophagaceae</taxon>
        <taxon>Flavihumibacter</taxon>
    </lineage>
</organism>
<feature type="transmembrane region" description="Helical" evidence="1">
    <location>
        <begin position="162"/>
        <end position="184"/>
    </location>
</feature>
<feature type="transmembrane region" description="Helical" evidence="1">
    <location>
        <begin position="124"/>
        <end position="150"/>
    </location>
</feature>
<reference evidence="2 3" key="1">
    <citation type="submission" date="2022-01" db="EMBL/GenBank/DDBJ databases">
        <title>Flavihumibacter sp. nov., isolated from sediment of a river.</title>
        <authorList>
            <person name="Liu H."/>
        </authorList>
    </citation>
    <scope>NUCLEOTIDE SEQUENCE [LARGE SCALE GENOMIC DNA]</scope>
    <source>
        <strain evidence="2 3">RY-1</strain>
    </source>
</reference>
<proteinExistence type="predicted"/>
<dbReference type="Proteomes" id="UP001200145">
    <property type="component" value="Unassembled WGS sequence"/>
</dbReference>
<name>A0ABS9BPF7_9BACT</name>
<evidence type="ECO:0000313" key="2">
    <source>
        <dbReference type="EMBL" id="MCF1717045.1"/>
    </source>
</evidence>
<feature type="transmembrane region" description="Helical" evidence="1">
    <location>
        <begin position="39"/>
        <end position="58"/>
    </location>
</feature>
<evidence type="ECO:0000313" key="3">
    <source>
        <dbReference type="Proteomes" id="UP001200145"/>
    </source>
</evidence>
<keyword evidence="1" id="KW-0812">Transmembrane</keyword>
<evidence type="ECO:0000256" key="1">
    <source>
        <dbReference type="SAM" id="Phobius"/>
    </source>
</evidence>
<protein>
    <submittedName>
        <fullName evidence="2">Uncharacterized protein</fullName>
    </submittedName>
</protein>
<gene>
    <name evidence="2" type="ORF">L0U88_20550</name>
</gene>
<dbReference type="RefSeq" id="WP_234868725.1">
    <property type="nucleotide sequence ID" value="NZ_JAKEVY010000010.1"/>
</dbReference>
<keyword evidence="1" id="KW-0472">Membrane</keyword>
<feature type="transmembrane region" description="Helical" evidence="1">
    <location>
        <begin position="12"/>
        <end position="33"/>
    </location>
</feature>
<keyword evidence="1" id="KW-1133">Transmembrane helix</keyword>
<comment type="caution">
    <text evidence="2">The sequence shown here is derived from an EMBL/GenBank/DDBJ whole genome shotgun (WGS) entry which is preliminary data.</text>
</comment>
<dbReference type="EMBL" id="JAKEVY010000010">
    <property type="protein sequence ID" value="MCF1717045.1"/>
    <property type="molecule type" value="Genomic_DNA"/>
</dbReference>
<sequence length="217" mass="25001">MTRTTLKFIRLFVPGLILVLEFLPLLKFAGQNFTINQGWLSYSFLTLIAVGIGAFYHINNFRYFVTNASHKRIDLNIMNSLLKLYPKPLSQAQHNFLKDKKRLKNIFYNFIDNDKSLTAKSENVYFNGALWTSTADAFIISTFSAIVYVIAGKLVFHQKEVWLWGILFAGIALIAILLHILTIFKHINIGNEQLEFIETTKLKELETKVDEILQQLP</sequence>
<keyword evidence="3" id="KW-1185">Reference proteome</keyword>